<gene>
    <name evidence="1" type="ORF">LCGC14_2878750</name>
</gene>
<comment type="caution">
    <text evidence="1">The sequence shown here is derived from an EMBL/GenBank/DDBJ whole genome shotgun (WGS) entry which is preliminary data.</text>
</comment>
<proteinExistence type="predicted"/>
<sequence>MSRSTPRERFMFGCLLVALSIGIFATKVWVMGVEKRLDKSTANYWISVRTDKKQNNVLDSHERRIRETEHISWAVWDHHAPCDGFPTQQQIARGRDDE</sequence>
<evidence type="ECO:0000313" key="1">
    <source>
        <dbReference type="EMBL" id="KKK74938.1"/>
    </source>
</evidence>
<organism evidence="1">
    <name type="scientific">marine sediment metagenome</name>
    <dbReference type="NCBI Taxonomy" id="412755"/>
    <lineage>
        <taxon>unclassified sequences</taxon>
        <taxon>metagenomes</taxon>
        <taxon>ecological metagenomes</taxon>
    </lineage>
</organism>
<protein>
    <submittedName>
        <fullName evidence="1">Uncharacterized protein</fullName>
    </submittedName>
</protein>
<dbReference type="AlphaFoldDB" id="A0A0F8Y107"/>
<accession>A0A0F8Y107</accession>
<name>A0A0F8Y107_9ZZZZ</name>
<reference evidence="1" key="1">
    <citation type="journal article" date="2015" name="Nature">
        <title>Complex archaea that bridge the gap between prokaryotes and eukaryotes.</title>
        <authorList>
            <person name="Spang A."/>
            <person name="Saw J.H."/>
            <person name="Jorgensen S.L."/>
            <person name="Zaremba-Niedzwiedzka K."/>
            <person name="Martijn J."/>
            <person name="Lind A.E."/>
            <person name="van Eijk R."/>
            <person name="Schleper C."/>
            <person name="Guy L."/>
            <person name="Ettema T.J."/>
        </authorList>
    </citation>
    <scope>NUCLEOTIDE SEQUENCE</scope>
</reference>
<dbReference type="EMBL" id="LAZR01056086">
    <property type="protein sequence ID" value="KKK74938.1"/>
    <property type="molecule type" value="Genomic_DNA"/>
</dbReference>